<feature type="compositionally biased region" description="Basic and acidic residues" evidence="1">
    <location>
        <begin position="53"/>
        <end position="66"/>
    </location>
</feature>
<feature type="region of interest" description="Disordered" evidence="1">
    <location>
        <begin position="1133"/>
        <end position="1225"/>
    </location>
</feature>
<feature type="compositionally biased region" description="Basic and acidic residues" evidence="1">
    <location>
        <begin position="2216"/>
        <end position="2290"/>
    </location>
</feature>
<feature type="compositionally biased region" description="Basic and acidic residues" evidence="1">
    <location>
        <begin position="1250"/>
        <end position="1260"/>
    </location>
</feature>
<feature type="compositionally biased region" description="Basic and acidic residues" evidence="1">
    <location>
        <begin position="1369"/>
        <end position="1381"/>
    </location>
</feature>
<feature type="compositionally biased region" description="Basic and acidic residues" evidence="1">
    <location>
        <begin position="1630"/>
        <end position="1643"/>
    </location>
</feature>
<feature type="compositionally biased region" description="Acidic residues" evidence="1">
    <location>
        <begin position="586"/>
        <end position="595"/>
    </location>
</feature>
<feature type="region of interest" description="Disordered" evidence="1">
    <location>
        <begin position="1250"/>
        <end position="1386"/>
    </location>
</feature>
<sequence length="2604" mass="291477">METGVVITQEPVFTKTSVEEAHAGVLLDHSTMDVDKVNLSTVLAEVVNGSGNKETEESKHEKEEVTKTVSVSKIVKEKESETETDEQGTVFVHEPKNTDDAKIILTDATLEKGKEDETTQKQEEVSVENPVIEEGQTETKHSQKEEKEISKAIEPIPTKTDEVEEEKDSLTVETSVNGTEAEHNETVSVEEISRKGENIAKETPAELDETETVNTVVKDPEIVNNEETTVHDLKENEDTVEAIKNSDDAEQVTREVTGDRDKEDDVIIHKEEEVQESLTVLEVPTIEIKDTESKASKENEEHEQVLVRDIPQDDTLVLTDETVNSSTVQESAILKTLETKSDETDAEPSLDLKEEEETVTPSDEVQETINVVIEQPKPSPEQRSKGTEEDEHVLGRNMPQGEAESLVTKEDRDQEKTDKSEVPIDLALKVDREELMDGKKEADQAAGAQSLERGLALNESGAEEIPVINVESGEQMEKPSLESPSKVSEETRKTLDEQIKEKPEEEEEEVAQRQEGEEEGSYGAETVPVPESIELKEKAQEERILDLAPLQDEEVKSDEVLQVSSASPEGETLVESKKIEVIKANEEEDEEEEEVPDKIQSILETFDTEPVKSNEETTVHESLSLKDDDSDPVEAIKNSDDAEQASHEVTGDREKEEDITIHKAQEVQESLTVVETPTIQGEDIELKASKDSEEHEHVLVGDIPQEETLVSKAETVNTSTVHESSEPSLDLKEQEETVKTVTPSDEVQESITLMEPPKLSPEQRSKDTEEGEHVLGSSMPQGDMIITEAEALVTKENKEAIVDLKEQEKTEKLEEVTSDLALKVDKEKVMDEKKEADEVAGGQNMERGLELNESEAELVDQNIAYETEKKLVESPSEETRKTLDEMIQEKPEEEVAPHQEGEERVSVPESSEVEEKAKEERSLDLTPLKEESCLPTAQDEEEIKEQIHKHEPANEAVKSDEVILVSYASPEGETVVEATKNEEQVVADKIQSILETVDTEPVKSNEDDIAESLNSAGEEIQTISKDGENVQIDETAETSVNGTEDEHNATVLEEGISKNKESIVPETASEEVKNSDEAEENSDKEKAEMQESQNLLLQEENTESESSKNAMEHAHVLVRDVPHIDTLVTEAEDANTSSTVHKFESNEAEVGQETRKYIEPSFDLKEETETVISSDEVRPSDQVDDGVQTEESVEVKSKETLQVESTEEKHENLLDVPSGESDKLQPETVLVAETESQDTIEEIPSELVLKEELKDDKTEVDGTQVMGEQRDLEPHEPEAEKTDQTKTDEKVLVESVEKMQTSSLELTSEEEEVTLQQEGSSAYGLEIKEEETLSVAGRKDEESCLPKETTLQQESIEEYEPTNDQQGPVEEKSDEILKVSSEEDEGEIIVDAVKLANEEQVVEEIQRSLEPNEPEEQEQETVSETTEDEKVKKEEPIVQTLSEEDAIKSHLTEDAKKGDEETEGRDTQQGETIVNEAESVYTSTETSKTFDEKIEEEVTLHQENEEIVTVRESSELEVQAKEEEEESCPTNEQKSETKEQMSEEDSTSAHQTPVEEKYDQASAAPLPQEREAEKIDDMTENEEEKVAEAVEPHSSILSPPEEAEKIEEDEEEKGKETEPMGDTGTGSSKMVEEEKLKQDKEILQAEEVPSSETQVMAVQLKREDNATTTTESHEEEATVALLTRDIETSLTDKFSIDQEEEEQANKESPRDELEGETQTRELEEENMVEKNDNETLIAETNKENEDKAVGLDASKTCTKQEEEFENLETPKVEDKSQEISESKGDQTPPSFISELEDQILKQIEEIHEEEEIKEAQQVVVDQTSSLVEEEETKESRKVEAPSVQNLPVEASHAHQTDDKTEKQVEEEIHQEETKPKESDETSTKVTKVEDEEDTKETDTQVADIVKGQSLSHAPEDACLEQEELRDLGTLQPGAVVEDQDSAVNENSSDEFTFSNSIGAAEHGDENSSTLLVVGILKELQTTLEEKERGINVSQEGYSSGNDLNSIKAEPETLEKSLVVEATPTSEIIEANMFQDSASRELEIAVCKEETPADLSLTEVLHGEKIMIPSNQEEGKKQEDVNASTSEKISLQEEAHPRDFEVSKKEHSAEAQETVKEDDQTFDQEMNEVLTSEKKITEPLLSVAEKELNEEHVKSQAVSDDDTKSSNELDFPSEQIPKDQREEAEETSFEVKKVPEDKNEDTADALITSEKVQLQDQSKEIGQEKESTDLKYVQEDLDDERKDDGHDSLLAHKKDSDLIEEKKEVDYVKRQPEDAIKSTEEKNNMTEKVGQEATKEIYQEECKQADTATDIKEEIKEEEKETTEDSLNSMKNTDDEIKDYGLDSVVAQKKESGSIEEKKEVDYVKKEVDDAIKHGVSTEEKNKMPEKIGQEPTKEIYQEECKQTDTVTAIKEDIKEEEKETPENCLNSMKNTDDATEKTQPEIQEIEKLSSVSETQDKPPKQEDEVPSQQKREIADDVSKLENPKIAEEMQQKDGEEPARKSLSDLIQKVKVTDKTEVATTELRIDEEAKAEGEDEDGDEHKDDKTSPDSIVMVEAKDTANIIKTQKKSHGILSGVGSKVKHSISKVKKALTGKSSHTTKPSSPQ</sequence>
<feature type="compositionally biased region" description="Basic and acidic residues" evidence="1">
    <location>
        <begin position="1445"/>
        <end position="1468"/>
    </location>
</feature>
<feature type="region of interest" description="Disordered" evidence="1">
    <location>
        <begin position="830"/>
        <end position="854"/>
    </location>
</feature>
<evidence type="ECO:0000313" key="2">
    <source>
        <dbReference type="EMBL" id="CDY11686.1"/>
    </source>
</evidence>
<feature type="compositionally biased region" description="Basic and acidic residues" evidence="1">
    <location>
        <begin position="407"/>
        <end position="443"/>
    </location>
</feature>
<feature type="compositionally biased region" description="Acidic residues" evidence="1">
    <location>
        <begin position="344"/>
        <end position="358"/>
    </location>
</feature>
<feature type="compositionally biased region" description="Basic and acidic residues" evidence="1">
    <location>
        <begin position="1152"/>
        <end position="1168"/>
    </location>
</feature>
<feature type="compositionally biased region" description="Acidic residues" evidence="1">
    <location>
        <begin position="1182"/>
        <end position="1192"/>
    </location>
</feature>
<feature type="compositionally biased region" description="Basic and acidic residues" evidence="1">
    <location>
        <begin position="574"/>
        <end position="585"/>
    </location>
</feature>
<feature type="compositionally biased region" description="Basic and acidic residues" evidence="1">
    <location>
        <begin position="1326"/>
        <end position="1345"/>
    </location>
</feature>
<evidence type="ECO:0000313" key="3">
    <source>
        <dbReference type="Proteomes" id="UP000028999"/>
    </source>
</evidence>
<feature type="compositionally biased region" description="Basic and acidic residues" evidence="1">
    <location>
        <begin position="2454"/>
        <end position="2502"/>
    </location>
</feature>
<feature type="region of interest" description="Disordered" evidence="1">
    <location>
        <begin position="1405"/>
        <end position="1654"/>
    </location>
</feature>
<dbReference type="EMBL" id="LK032013">
    <property type="protein sequence ID" value="CDY11686.1"/>
    <property type="molecule type" value="Genomic_DNA"/>
</dbReference>
<protein>
    <submittedName>
        <fullName evidence="2">BnaC06g12940D protein</fullName>
    </submittedName>
</protein>
<feature type="compositionally biased region" description="Polar residues" evidence="1">
    <location>
        <begin position="321"/>
        <end position="330"/>
    </location>
</feature>
<feature type="compositionally biased region" description="Basic and acidic residues" evidence="1">
    <location>
        <begin position="637"/>
        <end position="658"/>
    </location>
</feature>
<name>A0A078FEJ9_BRANA</name>
<feature type="compositionally biased region" description="Basic and acidic residues" evidence="1">
    <location>
        <begin position="723"/>
        <end position="738"/>
    </location>
</feature>
<feature type="compositionally biased region" description="Basic and acidic residues" evidence="1">
    <location>
        <begin position="913"/>
        <end position="932"/>
    </location>
</feature>
<feature type="compositionally biased region" description="Acidic residues" evidence="1">
    <location>
        <begin position="1412"/>
        <end position="1427"/>
    </location>
</feature>
<feature type="compositionally biased region" description="Basic and acidic residues" evidence="1">
    <location>
        <begin position="180"/>
        <end position="204"/>
    </location>
</feature>
<dbReference type="Gramene" id="CDY11686">
    <property type="protein sequence ID" value="CDY11686"/>
    <property type="gene ID" value="GSBRNA2T00049854001"/>
</dbReference>
<feature type="compositionally biased region" description="Basic and acidic residues" evidence="1">
    <location>
        <begin position="487"/>
        <end position="503"/>
    </location>
</feature>
<proteinExistence type="predicted"/>
<feature type="region of interest" description="Disordered" evidence="1">
    <location>
        <begin position="686"/>
        <end position="783"/>
    </location>
</feature>
<feature type="compositionally biased region" description="Basic and acidic residues" evidence="1">
    <location>
        <begin position="1568"/>
        <end position="1577"/>
    </location>
</feature>
<dbReference type="Proteomes" id="UP000028999">
    <property type="component" value="Unassembled WGS sequence"/>
</dbReference>
<feature type="compositionally biased region" description="Basic and acidic residues" evidence="1">
    <location>
        <begin position="2510"/>
        <end position="2531"/>
    </location>
</feature>
<dbReference type="STRING" id="3708.A0A078FEJ9"/>
<dbReference type="PANTHER" id="PTHR35511:SF2">
    <property type="entry name" value="A-KINASE ANCHOR-LIKE PROTEIN"/>
    <property type="match status" value="1"/>
</dbReference>
<feature type="compositionally biased region" description="Basic and acidic residues" evidence="1">
    <location>
        <begin position="2089"/>
        <end position="2118"/>
    </location>
</feature>
<feature type="compositionally biased region" description="Basic and acidic residues" evidence="1">
    <location>
        <begin position="1851"/>
        <end position="1888"/>
    </location>
</feature>
<feature type="compositionally biased region" description="Basic and acidic residues" evidence="1">
    <location>
        <begin position="869"/>
        <end position="906"/>
    </location>
</feature>
<accession>A0A078FEJ9</accession>
<feature type="region of interest" description="Disordered" evidence="1">
    <location>
        <begin position="2066"/>
        <end position="2136"/>
    </location>
</feature>
<feature type="compositionally biased region" description="Polar residues" evidence="1">
    <location>
        <begin position="739"/>
        <end position="751"/>
    </location>
</feature>
<evidence type="ECO:0000256" key="1">
    <source>
        <dbReference type="SAM" id="MobiDB-lite"/>
    </source>
</evidence>
<feature type="region of interest" description="Disordered" evidence="1">
    <location>
        <begin position="48"/>
        <end position="271"/>
    </location>
</feature>
<dbReference type="PaxDb" id="3708-A0A078FEJ9"/>
<feature type="compositionally biased region" description="Basic and acidic residues" evidence="1">
    <location>
        <begin position="1193"/>
        <end position="1213"/>
    </location>
</feature>
<feature type="region of interest" description="Disordered" evidence="1">
    <location>
        <begin position="1690"/>
        <end position="1791"/>
    </location>
</feature>
<feature type="compositionally biased region" description="Basic and acidic residues" evidence="1">
    <location>
        <begin position="944"/>
        <end position="955"/>
    </location>
</feature>
<feature type="compositionally biased region" description="Basic and acidic residues" evidence="1">
    <location>
        <begin position="93"/>
        <end position="102"/>
    </location>
</feature>
<organism evidence="2 3">
    <name type="scientific">Brassica napus</name>
    <name type="common">Rape</name>
    <dbReference type="NCBI Taxonomy" id="3708"/>
    <lineage>
        <taxon>Eukaryota</taxon>
        <taxon>Viridiplantae</taxon>
        <taxon>Streptophyta</taxon>
        <taxon>Embryophyta</taxon>
        <taxon>Tracheophyta</taxon>
        <taxon>Spermatophyta</taxon>
        <taxon>Magnoliopsida</taxon>
        <taxon>eudicotyledons</taxon>
        <taxon>Gunneridae</taxon>
        <taxon>Pentapetalae</taxon>
        <taxon>rosids</taxon>
        <taxon>malvids</taxon>
        <taxon>Brassicales</taxon>
        <taxon>Brassicaceae</taxon>
        <taxon>Brassiceae</taxon>
        <taxon>Brassica</taxon>
    </lineage>
</organism>
<feature type="region of interest" description="Disordered" evidence="1">
    <location>
        <begin position="869"/>
        <end position="955"/>
    </location>
</feature>
<feature type="region of interest" description="Disordered" evidence="1">
    <location>
        <begin position="2148"/>
        <end position="2290"/>
    </location>
</feature>
<feature type="compositionally biased region" description="Basic and acidic residues" evidence="1">
    <location>
        <begin position="228"/>
        <end position="237"/>
    </location>
</feature>
<feature type="compositionally biased region" description="Basic and acidic residues" evidence="1">
    <location>
        <begin position="137"/>
        <end position="151"/>
    </location>
</feature>
<feature type="region of interest" description="Disordered" evidence="1">
    <location>
        <begin position="2313"/>
        <end position="2334"/>
    </location>
</feature>
<feature type="compositionally biased region" description="Basic and acidic residues" evidence="1">
    <location>
        <begin position="1070"/>
        <end position="1089"/>
    </location>
</feature>
<reference evidence="2 3" key="1">
    <citation type="journal article" date="2014" name="Science">
        <title>Plant genetics. Early allopolyploid evolution in the post-Neolithic Brassica napus oilseed genome.</title>
        <authorList>
            <person name="Chalhoub B."/>
            <person name="Denoeud F."/>
            <person name="Liu S."/>
            <person name="Parkin I.A."/>
            <person name="Tang H."/>
            <person name="Wang X."/>
            <person name="Chiquet J."/>
            <person name="Belcram H."/>
            <person name="Tong C."/>
            <person name="Samans B."/>
            <person name="Correa M."/>
            <person name="Da Silva C."/>
            <person name="Just J."/>
            <person name="Falentin C."/>
            <person name="Koh C.S."/>
            <person name="Le Clainche I."/>
            <person name="Bernard M."/>
            <person name="Bento P."/>
            <person name="Noel B."/>
            <person name="Labadie K."/>
            <person name="Alberti A."/>
            <person name="Charles M."/>
            <person name="Arnaud D."/>
            <person name="Guo H."/>
            <person name="Daviaud C."/>
            <person name="Alamery S."/>
            <person name="Jabbari K."/>
            <person name="Zhao M."/>
            <person name="Edger P.P."/>
            <person name="Chelaifa H."/>
            <person name="Tack D."/>
            <person name="Lassalle G."/>
            <person name="Mestiri I."/>
            <person name="Schnel N."/>
            <person name="Le Paslier M.C."/>
            <person name="Fan G."/>
            <person name="Renault V."/>
            <person name="Bayer P.E."/>
            <person name="Golicz A.A."/>
            <person name="Manoli S."/>
            <person name="Lee T.H."/>
            <person name="Thi V.H."/>
            <person name="Chalabi S."/>
            <person name="Hu Q."/>
            <person name="Fan C."/>
            <person name="Tollenaere R."/>
            <person name="Lu Y."/>
            <person name="Battail C."/>
            <person name="Shen J."/>
            <person name="Sidebottom C.H."/>
            <person name="Wang X."/>
            <person name="Canaguier A."/>
            <person name="Chauveau A."/>
            <person name="Berard A."/>
            <person name="Deniot G."/>
            <person name="Guan M."/>
            <person name="Liu Z."/>
            <person name="Sun F."/>
            <person name="Lim Y.P."/>
            <person name="Lyons E."/>
            <person name="Town C.D."/>
            <person name="Bancroft I."/>
            <person name="Wang X."/>
            <person name="Meng J."/>
            <person name="Ma J."/>
            <person name="Pires J.C."/>
            <person name="King G.J."/>
            <person name="Brunel D."/>
            <person name="Delourme R."/>
            <person name="Renard M."/>
            <person name="Aury J.M."/>
            <person name="Adams K.L."/>
            <person name="Batley J."/>
            <person name="Snowdon R.J."/>
            <person name="Tost J."/>
            <person name="Edwards D."/>
            <person name="Zhou Y."/>
            <person name="Hua W."/>
            <person name="Sharpe A.G."/>
            <person name="Paterson A.H."/>
            <person name="Guan C."/>
            <person name="Wincker P."/>
        </authorList>
    </citation>
    <scope>NUCLEOTIDE SEQUENCE [LARGE SCALE GENOMIC DNA]</scope>
    <source>
        <strain evidence="3">cv. Darmor-bzh</strain>
    </source>
</reference>
<feature type="compositionally biased region" description="Basic and acidic residues" evidence="1">
    <location>
        <begin position="2373"/>
        <end position="2402"/>
    </location>
</feature>
<feature type="compositionally biased region" description="Basic and acidic residues" evidence="1">
    <location>
        <begin position="686"/>
        <end position="699"/>
    </location>
</feature>
<dbReference type="PANTHER" id="PTHR35511">
    <property type="entry name" value="A-KINASE ANCHOR-LIKE PROTEIN"/>
    <property type="match status" value="1"/>
</dbReference>
<feature type="compositionally biased region" description="Basic and acidic residues" evidence="1">
    <location>
        <begin position="609"/>
        <end position="627"/>
    </location>
</feature>
<dbReference type="OMA" id="NQEHIIW"/>
<feature type="region of interest" description="Disordered" evidence="1">
    <location>
        <begin position="1811"/>
        <end position="1913"/>
    </location>
</feature>
<feature type="compositionally biased region" description="Basic and acidic residues" evidence="1">
    <location>
        <begin position="244"/>
        <end position="271"/>
    </location>
</feature>
<feature type="compositionally biased region" description="Basic and acidic residues" evidence="1">
    <location>
        <begin position="1268"/>
        <end position="1297"/>
    </location>
</feature>
<feature type="compositionally biased region" description="Basic and acidic residues" evidence="1">
    <location>
        <begin position="1703"/>
        <end position="1733"/>
    </location>
</feature>
<keyword evidence="3" id="KW-1185">Reference proteome</keyword>
<feature type="compositionally biased region" description="Basic residues" evidence="1">
    <location>
        <begin position="2578"/>
        <end position="2590"/>
    </location>
</feature>
<feature type="compositionally biased region" description="Basic and acidic residues" evidence="1">
    <location>
        <begin position="1768"/>
        <end position="1784"/>
    </location>
</feature>
<feature type="compositionally biased region" description="Basic and acidic residues" evidence="1">
    <location>
        <begin position="2430"/>
        <end position="2447"/>
    </location>
</feature>
<feature type="region of interest" description="Disordered" evidence="1">
    <location>
        <begin position="2568"/>
        <end position="2604"/>
    </location>
</feature>
<feature type="region of interest" description="Disordered" evidence="1">
    <location>
        <begin position="320"/>
        <end position="658"/>
    </location>
</feature>
<feature type="compositionally biased region" description="Basic and acidic residues" evidence="1">
    <location>
        <begin position="2188"/>
        <end position="2200"/>
    </location>
</feature>
<feature type="compositionally biased region" description="Basic and acidic residues" evidence="1">
    <location>
        <begin position="1740"/>
        <end position="1749"/>
    </location>
</feature>
<feature type="compositionally biased region" description="Basic and acidic residues" evidence="1">
    <location>
        <begin position="1488"/>
        <end position="1521"/>
    </location>
</feature>
<feature type="region of interest" description="Disordered" evidence="1">
    <location>
        <begin position="1022"/>
        <end position="1110"/>
    </location>
</feature>
<feature type="compositionally biased region" description="Polar residues" evidence="1">
    <location>
        <begin position="359"/>
        <end position="369"/>
    </location>
</feature>
<feature type="compositionally biased region" description="Basic and acidic residues" evidence="1">
    <location>
        <begin position="2409"/>
        <end position="2421"/>
    </location>
</feature>
<feature type="region of interest" description="Disordered" evidence="1">
    <location>
        <begin position="2373"/>
        <end position="2550"/>
    </location>
</feature>
<gene>
    <name evidence="2" type="primary">BnaC06g12940D</name>
    <name evidence="2" type="ORF">GSBRNA2T00049854001</name>
</gene>
<feature type="compositionally biased region" description="Basic and acidic residues" evidence="1">
    <location>
        <begin position="761"/>
        <end position="773"/>
    </location>
</feature>
<feature type="compositionally biased region" description="Basic and acidic residues" evidence="1">
    <location>
        <begin position="109"/>
        <end position="124"/>
    </location>
</feature>
<feature type="compositionally biased region" description="Polar residues" evidence="1">
    <location>
        <begin position="2592"/>
        <end position="2604"/>
    </location>
</feature>
<feature type="compositionally biased region" description="Basic and acidic residues" evidence="1">
    <location>
        <begin position="533"/>
        <end position="545"/>
    </location>
</feature>